<feature type="domain" description="Integrase catalytic" evidence="1">
    <location>
        <begin position="1"/>
        <end position="129"/>
    </location>
</feature>
<dbReference type="InterPro" id="IPR012337">
    <property type="entry name" value="RNaseH-like_sf"/>
</dbReference>
<dbReference type="EMBL" id="LN721098">
    <property type="protein sequence ID" value="CEP09116.1"/>
    <property type="molecule type" value="Genomic_DNA"/>
</dbReference>
<evidence type="ECO:0000313" key="2">
    <source>
        <dbReference type="EMBL" id="CEP09116.1"/>
    </source>
</evidence>
<proteinExistence type="predicted"/>
<gene>
    <name evidence="2" type="primary">PARPA_02573.1 scaffold 4864</name>
</gene>
<dbReference type="InterPro" id="IPR001584">
    <property type="entry name" value="Integrase_cat-core"/>
</dbReference>
<dbReference type="PANTHER" id="PTHR37984:SF5">
    <property type="entry name" value="PROTEIN NYNRIN-LIKE"/>
    <property type="match status" value="1"/>
</dbReference>
<protein>
    <recommendedName>
        <fullName evidence="1">Integrase catalytic domain-containing protein</fullName>
    </recommendedName>
</protein>
<dbReference type="InterPro" id="IPR050951">
    <property type="entry name" value="Retrovirus_Pol_polyprotein"/>
</dbReference>
<dbReference type="GO" id="GO:0003676">
    <property type="term" value="F:nucleic acid binding"/>
    <property type="evidence" value="ECO:0007669"/>
    <property type="project" value="InterPro"/>
</dbReference>
<dbReference type="AlphaFoldDB" id="A0A0B7MSY4"/>
<accession>A0A0B7MSY4</accession>
<keyword evidence="3" id="KW-1185">Reference proteome</keyword>
<organism evidence="2 3">
    <name type="scientific">Parasitella parasitica</name>
    <dbReference type="NCBI Taxonomy" id="35722"/>
    <lineage>
        <taxon>Eukaryota</taxon>
        <taxon>Fungi</taxon>
        <taxon>Fungi incertae sedis</taxon>
        <taxon>Mucoromycota</taxon>
        <taxon>Mucoromycotina</taxon>
        <taxon>Mucoromycetes</taxon>
        <taxon>Mucorales</taxon>
        <taxon>Mucorineae</taxon>
        <taxon>Mucoraceae</taxon>
        <taxon>Parasitella</taxon>
    </lineage>
</organism>
<dbReference type="Gene3D" id="3.30.420.10">
    <property type="entry name" value="Ribonuclease H-like superfamily/Ribonuclease H"/>
    <property type="match status" value="1"/>
</dbReference>
<dbReference type="STRING" id="35722.A0A0B7MSY4"/>
<dbReference type="GO" id="GO:0015074">
    <property type="term" value="P:DNA integration"/>
    <property type="evidence" value="ECO:0007669"/>
    <property type="project" value="InterPro"/>
</dbReference>
<evidence type="ECO:0000313" key="3">
    <source>
        <dbReference type="Proteomes" id="UP000054107"/>
    </source>
</evidence>
<dbReference type="Proteomes" id="UP000054107">
    <property type="component" value="Unassembled WGS sequence"/>
</dbReference>
<dbReference type="InterPro" id="IPR036397">
    <property type="entry name" value="RNaseH_sf"/>
</dbReference>
<reference evidence="2 3" key="1">
    <citation type="submission" date="2014-09" db="EMBL/GenBank/DDBJ databases">
        <authorList>
            <person name="Ellenberger Sabrina"/>
        </authorList>
    </citation>
    <scope>NUCLEOTIDE SEQUENCE [LARGE SCALE GENOMIC DNA]</scope>
    <source>
        <strain evidence="2 3">CBS 412.66</strain>
    </source>
</reference>
<sequence length="289" mass="33440">MSRWPFALAVPNINEETTTEFYFDTVIANYGVPSFWLTDRGSNFKSYYTHFFLKRLGCTPITTTAFRPQCNGQSENLNRNLCRTMAKLARDENNIQNWDKYLNKALMVLRTVAGEGTKYSPSVLLYGYQMVTPGIWSKPIEDFVEGEYDKEVELRTKYVYQELQRIREDARKNSDQAKAKAAIRYNKTAHPIPPFKIGDKVLLKVDSTETSKFADKWQGPFTVCKVNKSSGTYYIEGTVNKARIKDAVNGDKLKHFQESKFMVPDINTSAAFKHFRTWVDHRQRRSTTQ</sequence>
<evidence type="ECO:0000259" key="1">
    <source>
        <dbReference type="PROSITE" id="PS50994"/>
    </source>
</evidence>
<dbReference type="GO" id="GO:0005634">
    <property type="term" value="C:nucleus"/>
    <property type="evidence" value="ECO:0007669"/>
    <property type="project" value="UniProtKB-ARBA"/>
</dbReference>
<dbReference type="PROSITE" id="PS50994">
    <property type="entry name" value="INTEGRASE"/>
    <property type="match status" value="1"/>
</dbReference>
<name>A0A0B7MSY4_9FUNG</name>
<dbReference type="SUPFAM" id="SSF53098">
    <property type="entry name" value="Ribonuclease H-like"/>
    <property type="match status" value="1"/>
</dbReference>
<dbReference type="PANTHER" id="PTHR37984">
    <property type="entry name" value="PROTEIN CBG26694"/>
    <property type="match status" value="1"/>
</dbReference>
<dbReference type="OrthoDB" id="5592268at2759"/>